<dbReference type="Proteomes" id="UP000011083">
    <property type="component" value="Unassembled WGS sequence"/>
</dbReference>
<dbReference type="EMBL" id="KB007857">
    <property type="protein sequence ID" value="ELR23492.1"/>
    <property type="molecule type" value="Genomic_DNA"/>
</dbReference>
<gene>
    <name evidence="2" type="ORF">ACA1_071130</name>
</gene>
<organism evidence="2 3">
    <name type="scientific">Acanthamoeba castellanii (strain ATCC 30010 / Neff)</name>
    <dbReference type="NCBI Taxonomy" id="1257118"/>
    <lineage>
        <taxon>Eukaryota</taxon>
        <taxon>Amoebozoa</taxon>
        <taxon>Discosea</taxon>
        <taxon>Longamoebia</taxon>
        <taxon>Centramoebida</taxon>
        <taxon>Acanthamoebidae</taxon>
        <taxon>Acanthamoeba</taxon>
    </lineage>
</organism>
<dbReference type="RefSeq" id="XP_004353020.1">
    <property type="nucleotide sequence ID" value="XM_004352968.1"/>
</dbReference>
<evidence type="ECO:0000256" key="1">
    <source>
        <dbReference type="SAM" id="MobiDB-lite"/>
    </source>
</evidence>
<feature type="compositionally biased region" description="Low complexity" evidence="1">
    <location>
        <begin position="241"/>
        <end position="264"/>
    </location>
</feature>
<sequence>MALPLWVVAKISLKVGCTYASKLASKSLLGPLGKAVLSSPIMGKVFGRLTRYGLESSVGRLLGANSLFLNRGPFDYTTWTHDETIAATIAVEVAEAKGPGERAKFAMLRVLSPALRYRLTLFRQAIEDGSLHPKSLRAKLLSLFEPMPVCPHFTRDHPDAVAQVMSDYLAHQAHGKGLVNKLERYKWQKLLRAIDRLENFEFVKLVQILHKWQTPHLFTRERHERQSDRRGKAARLHLNYLPSSSPSTPSPLLASTSSSPSLSSHPPPNNHEKQKKD</sequence>
<keyword evidence="3" id="KW-1185">Reference proteome</keyword>
<reference evidence="2 3" key="1">
    <citation type="journal article" date="2013" name="Genome Biol.">
        <title>Genome of Acanthamoeba castellanii highlights extensive lateral gene transfer and early evolution of tyrosine kinase signaling.</title>
        <authorList>
            <person name="Clarke M."/>
            <person name="Lohan A.J."/>
            <person name="Liu B."/>
            <person name="Lagkouvardos I."/>
            <person name="Roy S."/>
            <person name="Zafar N."/>
            <person name="Bertelli C."/>
            <person name="Schilde C."/>
            <person name="Kianianmomeni A."/>
            <person name="Burglin T.R."/>
            <person name="Frech C."/>
            <person name="Turcotte B."/>
            <person name="Kopec K.O."/>
            <person name="Synnott J.M."/>
            <person name="Choo C."/>
            <person name="Paponov I."/>
            <person name="Finkler A."/>
            <person name="Soon Heng Tan C."/>
            <person name="Hutchins A.P."/>
            <person name="Weinmeier T."/>
            <person name="Rattei T."/>
            <person name="Chu J.S."/>
            <person name="Gimenez G."/>
            <person name="Irimia M."/>
            <person name="Rigden D.J."/>
            <person name="Fitzpatrick D.A."/>
            <person name="Lorenzo-Morales J."/>
            <person name="Bateman A."/>
            <person name="Chiu C.H."/>
            <person name="Tang P."/>
            <person name="Hegemann P."/>
            <person name="Fromm H."/>
            <person name="Raoult D."/>
            <person name="Greub G."/>
            <person name="Miranda-Saavedra D."/>
            <person name="Chen N."/>
            <person name="Nash P."/>
            <person name="Ginger M.L."/>
            <person name="Horn M."/>
            <person name="Schaap P."/>
            <person name="Caler L."/>
            <person name="Loftus B."/>
        </authorList>
    </citation>
    <scope>NUCLEOTIDE SEQUENCE [LARGE SCALE GENOMIC DNA]</scope>
    <source>
        <strain evidence="2 3">Neff</strain>
    </source>
</reference>
<proteinExistence type="predicted"/>
<feature type="region of interest" description="Disordered" evidence="1">
    <location>
        <begin position="236"/>
        <end position="277"/>
    </location>
</feature>
<dbReference type="AlphaFoldDB" id="L8HE35"/>
<dbReference type="GeneID" id="14924472"/>
<name>L8HE35_ACACF</name>
<evidence type="ECO:0000313" key="2">
    <source>
        <dbReference type="EMBL" id="ELR23492.1"/>
    </source>
</evidence>
<evidence type="ECO:0000313" key="3">
    <source>
        <dbReference type="Proteomes" id="UP000011083"/>
    </source>
</evidence>
<protein>
    <submittedName>
        <fullName evidence="2">Uncharacterized protein</fullName>
    </submittedName>
</protein>
<accession>L8HE35</accession>
<dbReference type="VEuPathDB" id="AmoebaDB:ACA1_071130"/>
<dbReference type="KEGG" id="acan:ACA1_071130"/>